<accession>A0A4P9ZPA8</accession>
<sequence length="243" mass="26716">MLASSKHSIPFESLTTAAAAQTPNYSSLIQDSAPFPCTAFQLAALLRQLPVDRLQRLTCEWLALDPPVAIAGTDHVPYMHASRITTKRKHTALSPATKHRSSDLARKFRPPASPGSDHSDTDGRSAGKRALLLGLPPHSSAPVIPQPPSPRPPSSPIPTRNIDWDTQALLEHWVGFWALPKGRIGLIVGGLALNRRFNYYQLAQLETECLFHGGRARPKWRAHRIKFEEPSRISPGSLTLLAQ</sequence>
<gene>
    <name evidence="2" type="ORF">BJ085DRAFT_29402</name>
</gene>
<evidence type="ECO:0000256" key="1">
    <source>
        <dbReference type="SAM" id="MobiDB-lite"/>
    </source>
</evidence>
<dbReference type="EMBL" id="ML002913">
    <property type="protein sequence ID" value="RKP35276.1"/>
    <property type="molecule type" value="Genomic_DNA"/>
</dbReference>
<name>A0A4P9ZPA8_9FUNG</name>
<keyword evidence="3" id="KW-1185">Reference proteome</keyword>
<feature type="compositionally biased region" description="Pro residues" evidence="1">
    <location>
        <begin position="144"/>
        <end position="156"/>
    </location>
</feature>
<proteinExistence type="predicted"/>
<dbReference type="Proteomes" id="UP000268162">
    <property type="component" value="Unassembled WGS sequence"/>
</dbReference>
<reference evidence="3" key="1">
    <citation type="journal article" date="2018" name="Nat. Microbiol.">
        <title>Leveraging single-cell genomics to expand the fungal tree of life.</title>
        <authorList>
            <person name="Ahrendt S.R."/>
            <person name="Quandt C.A."/>
            <person name="Ciobanu D."/>
            <person name="Clum A."/>
            <person name="Salamov A."/>
            <person name="Andreopoulos B."/>
            <person name="Cheng J.F."/>
            <person name="Woyke T."/>
            <person name="Pelin A."/>
            <person name="Henrissat B."/>
            <person name="Reynolds N.K."/>
            <person name="Benny G.L."/>
            <person name="Smith M.E."/>
            <person name="James T.Y."/>
            <person name="Grigoriev I.V."/>
        </authorList>
    </citation>
    <scope>NUCLEOTIDE SEQUENCE [LARGE SCALE GENOMIC DNA]</scope>
    <source>
        <strain evidence="3">RSA 468</strain>
    </source>
</reference>
<dbReference type="AlphaFoldDB" id="A0A4P9ZPA8"/>
<evidence type="ECO:0000313" key="3">
    <source>
        <dbReference type="Proteomes" id="UP000268162"/>
    </source>
</evidence>
<organism evidence="2 3">
    <name type="scientific">Dimargaris cristalligena</name>
    <dbReference type="NCBI Taxonomy" id="215637"/>
    <lineage>
        <taxon>Eukaryota</taxon>
        <taxon>Fungi</taxon>
        <taxon>Fungi incertae sedis</taxon>
        <taxon>Zoopagomycota</taxon>
        <taxon>Kickxellomycotina</taxon>
        <taxon>Dimargaritomycetes</taxon>
        <taxon>Dimargaritales</taxon>
        <taxon>Dimargaritaceae</taxon>
        <taxon>Dimargaris</taxon>
    </lineage>
</organism>
<protein>
    <submittedName>
        <fullName evidence="2">Uncharacterized protein</fullName>
    </submittedName>
</protein>
<evidence type="ECO:0000313" key="2">
    <source>
        <dbReference type="EMBL" id="RKP35276.1"/>
    </source>
</evidence>
<feature type="region of interest" description="Disordered" evidence="1">
    <location>
        <begin position="137"/>
        <end position="160"/>
    </location>
</feature>
<feature type="region of interest" description="Disordered" evidence="1">
    <location>
        <begin position="86"/>
        <end position="125"/>
    </location>
</feature>